<dbReference type="PROSITE" id="PS50005">
    <property type="entry name" value="TPR"/>
    <property type="match status" value="2"/>
</dbReference>
<dbReference type="AlphaFoldDB" id="A0A101HJT2"/>
<name>A0A101HJT2_9BACT</name>
<evidence type="ECO:0000256" key="1">
    <source>
        <dbReference type="ARBA" id="ARBA00022737"/>
    </source>
</evidence>
<keyword evidence="1" id="KW-0677">Repeat</keyword>
<dbReference type="Proteomes" id="UP000053860">
    <property type="component" value="Unassembled WGS sequence"/>
</dbReference>
<feature type="signal peptide" evidence="4">
    <location>
        <begin position="1"/>
        <end position="23"/>
    </location>
</feature>
<dbReference type="Pfam" id="PF07719">
    <property type="entry name" value="TPR_2"/>
    <property type="match status" value="1"/>
</dbReference>
<reference evidence="6" key="1">
    <citation type="journal article" date="2015" name="MBio">
        <title>Genome-Resolved Metagenomic Analysis Reveals Roles for Candidate Phyla and Other Microbial Community Members in Biogeochemical Transformations in Oil Reservoirs.</title>
        <authorList>
            <person name="Hu P."/>
            <person name="Tom L."/>
            <person name="Singh A."/>
            <person name="Thomas B.C."/>
            <person name="Baker B.J."/>
            <person name="Piceno Y.M."/>
            <person name="Andersen G.L."/>
            <person name="Banfield J.F."/>
        </authorList>
    </citation>
    <scope>NUCLEOTIDE SEQUENCE [LARGE SCALE GENOMIC DNA]</scope>
</reference>
<keyword evidence="2 3" id="KW-0802">TPR repeat</keyword>
<sequence>MELLNKKTGLFTLLLLFSLSVTAQVDPSQIFAASYRYESSGDYEKAIDELNSVNGYDYHKSLRLGWLYYLSKDYETSKKFYQQAVKLEPQAVEALLGLCYPLEAQKNSDELEKVYKQILTLDKMNSKVNYALGNIYYYRKDFLQAEIYFDKVQRMYPFDYYSTLMCGWTKYFLGKKNEAKRYFNIVLIISPGDQSAKDGLNLLK</sequence>
<dbReference type="InterPro" id="IPR019734">
    <property type="entry name" value="TPR_rpt"/>
</dbReference>
<dbReference type="SMART" id="SM00028">
    <property type="entry name" value="TPR"/>
    <property type="match status" value="3"/>
</dbReference>
<dbReference type="PANTHER" id="PTHR12558">
    <property type="entry name" value="CELL DIVISION CYCLE 16,23,27"/>
    <property type="match status" value="1"/>
</dbReference>
<comment type="caution">
    <text evidence="5">The sequence shown here is derived from an EMBL/GenBank/DDBJ whole genome shotgun (WGS) entry which is preliminary data.</text>
</comment>
<dbReference type="Gene3D" id="1.25.40.10">
    <property type="entry name" value="Tetratricopeptide repeat domain"/>
    <property type="match status" value="1"/>
</dbReference>
<dbReference type="Pfam" id="PF13181">
    <property type="entry name" value="TPR_8"/>
    <property type="match status" value="1"/>
</dbReference>
<feature type="repeat" description="TPR" evidence="3">
    <location>
        <begin position="58"/>
        <end position="91"/>
    </location>
</feature>
<evidence type="ECO:0000256" key="2">
    <source>
        <dbReference type="ARBA" id="ARBA00022803"/>
    </source>
</evidence>
<proteinExistence type="predicted"/>
<gene>
    <name evidence="5" type="ORF">XD92_0513</name>
</gene>
<feature type="chain" id="PRO_5007096950" evidence="4">
    <location>
        <begin position="24"/>
        <end position="204"/>
    </location>
</feature>
<feature type="repeat" description="TPR" evidence="3">
    <location>
        <begin position="126"/>
        <end position="159"/>
    </location>
</feature>
<dbReference type="PANTHER" id="PTHR12558:SF13">
    <property type="entry name" value="CELL DIVISION CYCLE PROTEIN 27 HOMOLOG"/>
    <property type="match status" value="1"/>
</dbReference>
<evidence type="ECO:0000256" key="3">
    <source>
        <dbReference type="PROSITE-ProRule" id="PRU00339"/>
    </source>
</evidence>
<evidence type="ECO:0000256" key="4">
    <source>
        <dbReference type="SAM" id="SignalP"/>
    </source>
</evidence>
<keyword evidence="4" id="KW-0732">Signal</keyword>
<accession>A0A101HJT2</accession>
<evidence type="ECO:0000313" key="6">
    <source>
        <dbReference type="Proteomes" id="UP000053860"/>
    </source>
</evidence>
<dbReference type="SUPFAM" id="SSF48452">
    <property type="entry name" value="TPR-like"/>
    <property type="match status" value="1"/>
</dbReference>
<protein>
    <submittedName>
        <fullName evidence="5">TPR repeat protein</fullName>
    </submittedName>
</protein>
<dbReference type="InterPro" id="IPR013105">
    <property type="entry name" value="TPR_2"/>
</dbReference>
<organism evidence="5 6">
    <name type="scientific">Proteiniphilum acetatigenes</name>
    <dbReference type="NCBI Taxonomy" id="294710"/>
    <lineage>
        <taxon>Bacteria</taxon>
        <taxon>Pseudomonadati</taxon>
        <taxon>Bacteroidota</taxon>
        <taxon>Bacteroidia</taxon>
        <taxon>Bacteroidales</taxon>
        <taxon>Dysgonomonadaceae</taxon>
        <taxon>Proteiniphilum</taxon>
    </lineage>
</organism>
<evidence type="ECO:0000313" key="5">
    <source>
        <dbReference type="EMBL" id="KUK78121.1"/>
    </source>
</evidence>
<dbReference type="InterPro" id="IPR011990">
    <property type="entry name" value="TPR-like_helical_dom_sf"/>
</dbReference>
<dbReference type="EMBL" id="LGGN01000070">
    <property type="protein sequence ID" value="KUK78121.1"/>
    <property type="molecule type" value="Genomic_DNA"/>
</dbReference>